<feature type="domain" description="Transketolase-like pyrimidine-binding" evidence="20">
    <location>
        <begin position="349"/>
        <end position="519"/>
    </location>
</feature>
<evidence type="ECO:0000256" key="9">
    <source>
        <dbReference type="ARBA" id="ARBA00022723"/>
    </source>
</evidence>
<comment type="cofactor">
    <cofactor evidence="18">
        <name>Mg(2+)</name>
        <dbReference type="ChEBI" id="CHEBI:18420"/>
    </cofactor>
    <text evidence="18">Binds 1 Mg(2+) ion per subunit. Can also utilize other divalent metal cations, such as Ca(2+), Mn(2+) and Co(2+).</text>
</comment>
<evidence type="ECO:0000256" key="10">
    <source>
        <dbReference type="ARBA" id="ARBA00022837"/>
    </source>
</evidence>
<dbReference type="Pfam" id="PF22613">
    <property type="entry name" value="Transketolase_C_1"/>
    <property type="match status" value="1"/>
</dbReference>
<evidence type="ECO:0000256" key="2">
    <source>
        <dbReference type="ARBA" id="ARBA00001936"/>
    </source>
</evidence>
<dbReference type="SUPFAM" id="SSF52518">
    <property type="entry name" value="Thiamin diphosphate-binding fold (THDP-binding)"/>
    <property type="match status" value="2"/>
</dbReference>
<evidence type="ECO:0000256" key="7">
    <source>
        <dbReference type="ARBA" id="ARBA00013152"/>
    </source>
</evidence>
<dbReference type="CDD" id="cd02012">
    <property type="entry name" value="TPP_TK"/>
    <property type="match status" value="1"/>
</dbReference>
<feature type="binding site" evidence="16">
    <location>
        <position position="30"/>
    </location>
    <ligand>
        <name>substrate</name>
    </ligand>
</feature>
<comment type="catalytic activity">
    <reaction evidence="13">
        <text>D-sedoheptulose 7-phosphate + D-glyceraldehyde 3-phosphate = aldehydo-D-ribose 5-phosphate + D-xylulose 5-phosphate</text>
        <dbReference type="Rhea" id="RHEA:10508"/>
        <dbReference type="ChEBI" id="CHEBI:57483"/>
        <dbReference type="ChEBI" id="CHEBI:57737"/>
        <dbReference type="ChEBI" id="CHEBI:58273"/>
        <dbReference type="ChEBI" id="CHEBI:59776"/>
        <dbReference type="EC" id="2.2.1.1"/>
    </reaction>
</comment>
<evidence type="ECO:0000313" key="21">
    <source>
        <dbReference type="EMBL" id="ATZ17133.1"/>
    </source>
</evidence>
<dbReference type="GO" id="GO:0004802">
    <property type="term" value="F:transketolase activity"/>
    <property type="evidence" value="ECO:0007669"/>
    <property type="project" value="UniProtKB-UniRule"/>
</dbReference>
<keyword evidence="12 17" id="KW-0786">Thiamine pyrophosphate</keyword>
<dbReference type="Pfam" id="PF00456">
    <property type="entry name" value="Transketolase_N"/>
    <property type="match status" value="1"/>
</dbReference>
<feature type="binding site" evidence="18">
    <location>
        <position position="189"/>
    </location>
    <ligand>
        <name>Mg(2+)</name>
        <dbReference type="ChEBI" id="CHEBI:18420"/>
    </ligand>
</feature>
<dbReference type="Pfam" id="PF02779">
    <property type="entry name" value="Transket_pyr"/>
    <property type="match status" value="1"/>
</dbReference>
<keyword evidence="9 18" id="KW-0479">Metal-binding</keyword>
<dbReference type="FunFam" id="3.40.50.920:FF:000003">
    <property type="entry name" value="Transketolase"/>
    <property type="match status" value="1"/>
</dbReference>
<dbReference type="GO" id="GO:0005829">
    <property type="term" value="C:cytosol"/>
    <property type="evidence" value="ECO:0007669"/>
    <property type="project" value="TreeGrafter"/>
</dbReference>
<dbReference type="PANTHER" id="PTHR43522:SF2">
    <property type="entry name" value="TRANSKETOLASE 1-RELATED"/>
    <property type="match status" value="1"/>
</dbReference>
<dbReference type="SMART" id="SM00861">
    <property type="entry name" value="Transket_pyr"/>
    <property type="match status" value="1"/>
</dbReference>
<feature type="binding site" evidence="18">
    <location>
        <position position="159"/>
    </location>
    <ligand>
        <name>Mg(2+)</name>
        <dbReference type="ChEBI" id="CHEBI:18420"/>
    </ligand>
</feature>
<evidence type="ECO:0000256" key="16">
    <source>
        <dbReference type="PIRSR" id="PIRSR605478-2"/>
    </source>
</evidence>
<protein>
    <recommendedName>
        <fullName evidence="7 14">Transketolase</fullName>
        <ecNumber evidence="7 14">2.2.1.1</ecNumber>
    </recommendedName>
</protein>
<evidence type="ECO:0000256" key="15">
    <source>
        <dbReference type="PIRSR" id="PIRSR605478-1"/>
    </source>
</evidence>
<feature type="binding site" evidence="17">
    <location>
        <position position="70"/>
    </location>
    <ligand>
        <name>thiamine diphosphate</name>
        <dbReference type="ChEBI" id="CHEBI:58937"/>
    </ligand>
</feature>
<dbReference type="InterPro" id="IPR009014">
    <property type="entry name" value="Transketo_C/PFOR_II"/>
</dbReference>
<dbReference type="GO" id="GO:0006098">
    <property type="term" value="P:pentose-phosphate shunt"/>
    <property type="evidence" value="ECO:0007669"/>
    <property type="project" value="TreeGrafter"/>
</dbReference>
<feature type="binding site" evidence="16">
    <location>
        <position position="263"/>
    </location>
    <ligand>
        <name>substrate</name>
    </ligand>
</feature>
<dbReference type="FunFam" id="3.40.50.970:FF:000004">
    <property type="entry name" value="Transketolase"/>
    <property type="match status" value="1"/>
</dbReference>
<comment type="cofactor">
    <cofactor evidence="1">
        <name>Ca(2+)</name>
        <dbReference type="ChEBI" id="CHEBI:29108"/>
    </cofactor>
</comment>
<dbReference type="KEGG" id="elj:ELUMI_v1c04090"/>
<keyword evidence="11 18" id="KW-0460">Magnesium</keyword>
<feature type="binding site" evidence="17">
    <location>
        <position position="160"/>
    </location>
    <ligand>
        <name>thiamine diphosphate</name>
        <dbReference type="ChEBI" id="CHEBI:58937"/>
    </ligand>
</feature>
<dbReference type="Proteomes" id="UP000232063">
    <property type="component" value="Chromosome"/>
</dbReference>
<feature type="binding site" evidence="17">
    <location>
        <begin position="118"/>
        <end position="120"/>
    </location>
    <ligand>
        <name>thiamine diphosphate</name>
        <dbReference type="ChEBI" id="CHEBI:58937"/>
    </ligand>
</feature>
<feature type="binding site" evidence="18">
    <location>
        <position position="191"/>
    </location>
    <ligand>
        <name>Mg(2+)</name>
        <dbReference type="ChEBI" id="CHEBI:18420"/>
    </ligand>
</feature>
<feature type="binding site" evidence="17">
    <location>
        <position position="263"/>
    </location>
    <ligand>
        <name>thiamine diphosphate</name>
        <dbReference type="ChEBI" id="CHEBI:58937"/>
    </ligand>
</feature>
<dbReference type="SUPFAM" id="SSF52922">
    <property type="entry name" value="TK C-terminal domain-like"/>
    <property type="match status" value="1"/>
</dbReference>
<evidence type="ECO:0000256" key="11">
    <source>
        <dbReference type="ARBA" id="ARBA00022842"/>
    </source>
</evidence>
<organism evidence="21 22">
    <name type="scientific">Williamsoniiplasma luminosum</name>
    <dbReference type="NCBI Taxonomy" id="214888"/>
    <lineage>
        <taxon>Bacteria</taxon>
        <taxon>Bacillati</taxon>
        <taxon>Mycoplasmatota</taxon>
        <taxon>Mollicutes</taxon>
        <taxon>Entomoplasmatales</taxon>
        <taxon>Williamsoniiplasma</taxon>
    </lineage>
</organism>
<dbReference type="NCBIfam" id="TIGR00232">
    <property type="entry name" value="tktlase_bact"/>
    <property type="match status" value="1"/>
</dbReference>
<dbReference type="RefSeq" id="WP_035019147.1">
    <property type="nucleotide sequence ID" value="NZ_CP024963.1"/>
</dbReference>
<evidence type="ECO:0000256" key="12">
    <source>
        <dbReference type="ARBA" id="ARBA00023052"/>
    </source>
</evidence>
<feature type="binding site" evidence="16">
    <location>
        <position position="455"/>
    </location>
    <ligand>
        <name>substrate</name>
    </ligand>
</feature>
<dbReference type="AlphaFoldDB" id="A0A2K8NWX7"/>
<evidence type="ECO:0000313" key="22">
    <source>
        <dbReference type="Proteomes" id="UP000232063"/>
    </source>
</evidence>
<gene>
    <name evidence="21" type="primary">tkt</name>
    <name evidence="21" type="ORF">ELUMI_v1c04090</name>
</gene>
<dbReference type="OrthoDB" id="8732661at2"/>
<evidence type="ECO:0000256" key="14">
    <source>
        <dbReference type="NCBIfam" id="TIGR00232"/>
    </source>
</evidence>
<feature type="binding site" evidence="16">
    <location>
        <position position="463"/>
    </location>
    <ligand>
        <name>substrate</name>
    </ligand>
</feature>
<feature type="binding site" evidence="16">
    <location>
        <position position="514"/>
    </location>
    <ligand>
        <name>substrate</name>
    </ligand>
</feature>
<evidence type="ECO:0000259" key="20">
    <source>
        <dbReference type="SMART" id="SM00861"/>
    </source>
</evidence>
<dbReference type="Gene3D" id="3.40.50.920">
    <property type="match status" value="1"/>
</dbReference>
<feature type="binding site" evidence="17">
    <location>
        <position position="431"/>
    </location>
    <ligand>
        <name>thiamine diphosphate</name>
        <dbReference type="ChEBI" id="CHEBI:58937"/>
    </ligand>
</feature>
<name>A0A2K8NWX7_9MOLU</name>
<feature type="site" description="Important for catalytic activity" evidence="19">
    <location>
        <position position="30"/>
    </location>
</feature>
<evidence type="ECO:0000256" key="19">
    <source>
        <dbReference type="PIRSR" id="PIRSR605478-5"/>
    </source>
</evidence>
<dbReference type="InterPro" id="IPR005478">
    <property type="entry name" value="Transketolase_bac-like"/>
</dbReference>
<dbReference type="InterPro" id="IPR055152">
    <property type="entry name" value="Transketolase-like_C_2"/>
</dbReference>
<comment type="similarity">
    <text evidence="5">Belongs to the transketolase family.</text>
</comment>
<evidence type="ECO:0000256" key="13">
    <source>
        <dbReference type="ARBA" id="ARBA00049473"/>
    </source>
</evidence>
<comment type="cofactor">
    <cofactor evidence="17">
        <name>thiamine diphosphate</name>
        <dbReference type="ChEBI" id="CHEBI:58937"/>
    </cofactor>
    <text evidence="17">Binds 1 thiamine pyrophosphate per subunit. During the reaction, the substrate forms a covalent intermediate with the cofactor.</text>
</comment>
<dbReference type="PANTHER" id="PTHR43522">
    <property type="entry name" value="TRANSKETOLASE"/>
    <property type="match status" value="1"/>
</dbReference>
<proteinExistence type="inferred from homology"/>
<feature type="active site" description="Proton donor" evidence="15">
    <location>
        <position position="405"/>
    </location>
</feature>
<feature type="binding site" evidence="16">
    <location>
        <position position="352"/>
    </location>
    <ligand>
        <name>substrate</name>
    </ligand>
</feature>
<dbReference type="InterPro" id="IPR005475">
    <property type="entry name" value="Transketolase-like_Pyr-bd"/>
</dbReference>
<dbReference type="EC" id="2.2.1.1" evidence="7 14"/>
<reference evidence="21 22" key="1">
    <citation type="submission" date="2017-11" db="EMBL/GenBank/DDBJ databases">
        <title>Genome sequence of Entomoplasma luminosum PIMN-1 (ATCC 49195).</title>
        <authorList>
            <person name="Lo W.-S."/>
            <person name="Gasparich G.E."/>
            <person name="Kuo C.-H."/>
        </authorList>
    </citation>
    <scope>NUCLEOTIDE SEQUENCE [LARGE SCALE GENOMIC DNA]</scope>
    <source>
        <strain evidence="21 22">PIMN-1</strain>
    </source>
</reference>
<feature type="binding site" evidence="17">
    <location>
        <position position="189"/>
    </location>
    <ligand>
        <name>thiamine diphosphate</name>
        <dbReference type="ChEBI" id="CHEBI:58937"/>
    </ligand>
</feature>
<keyword evidence="8" id="KW-0808">Transferase</keyword>
<dbReference type="InterPro" id="IPR033247">
    <property type="entry name" value="Transketolase_fam"/>
</dbReference>
<comment type="subunit">
    <text evidence="6">Homodimer.</text>
</comment>
<evidence type="ECO:0000256" key="5">
    <source>
        <dbReference type="ARBA" id="ARBA00007131"/>
    </source>
</evidence>
<dbReference type="InterPro" id="IPR029061">
    <property type="entry name" value="THDP-binding"/>
</dbReference>
<evidence type="ECO:0000256" key="17">
    <source>
        <dbReference type="PIRSR" id="PIRSR605478-3"/>
    </source>
</evidence>
<dbReference type="EMBL" id="CP024963">
    <property type="protein sequence ID" value="ATZ17133.1"/>
    <property type="molecule type" value="Genomic_DNA"/>
</dbReference>
<comment type="cofactor">
    <cofactor evidence="2">
        <name>Mn(2+)</name>
        <dbReference type="ChEBI" id="CHEBI:29035"/>
    </cofactor>
</comment>
<feature type="site" description="Important for catalytic activity" evidence="19">
    <location>
        <position position="263"/>
    </location>
</feature>
<keyword evidence="22" id="KW-1185">Reference proteome</keyword>
<dbReference type="CDD" id="cd07033">
    <property type="entry name" value="TPP_PYR_DXS_TK_like"/>
    <property type="match status" value="1"/>
</dbReference>
<evidence type="ECO:0000256" key="1">
    <source>
        <dbReference type="ARBA" id="ARBA00001913"/>
    </source>
</evidence>
<comment type="cofactor">
    <cofactor evidence="3">
        <name>Co(2+)</name>
        <dbReference type="ChEBI" id="CHEBI:48828"/>
    </cofactor>
</comment>
<evidence type="ECO:0000256" key="4">
    <source>
        <dbReference type="ARBA" id="ARBA00002931"/>
    </source>
</evidence>
<keyword evidence="10" id="KW-0106">Calcium</keyword>
<dbReference type="GO" id="GO:0046872">
    <property type="term" value="F:metal ion binding"/>
    <property type="evidence" value="ECO:0007669"/>
    <property type="project" value="UniProtKB-KW"/>
</dbReference>
<evidence type="ECO:0000256" key="18">
    <source>
        <dbReference type="PIRSR" id="PIRSR605478-4"/>
    </source>
</evidence>
<feature type="binding site" evidence="16">
    <location>
        <position position="467"/>
    </location>
    <ligand>
        <name>substrate</name>
    </ligand>
</feature>
<comment type="function">
    <text evidence="4">Catalyzes the transfer of a two-carbon ketol group from a ketose donor to an aldose acceptor, via a covalent intermediate with the cofactor thiamine pyrophosphate.</text>
</comment>
<evidence type="ECO:0000256" key="6">
    <source>
        <dbReference type="ARBA" id="ARBA00011738"/>
    </source>
</evidence>
<sequence>MKEIKKIKEKSLTNLRILGIEQIANVNLGHPGIVMSAAPLIHEIYLNYIQSDVDNPQWINRDRFVLSAGHGSALLYSMLHIAGFDIKVSELKNFRTLNSITPGHPELGVTPGVDVSTGPLGQGFAMGVGLALAEKHLAAKYNQQDLNLINHKTFVLCGDGDLQEGVAQEAIQLAGVWKLNKLVVLYDSNSVQLDTEVKLVQQTKTKEWIESLNWNYIKVENGFDLDAVNAAIEKANHFDKPTLIECKTIIGYGHEKQGTPAMHGNPFSKDDLTKLRDKFNWHEPDFSVNPDVKELWSNHFIKRGKEAYKNWLLLEEQYKAKHPELWKELFVEKEIKVEAFEDLLHDKKEATRLSSSKALKRLQELTNNMIGGSADLVAATKVEGNNGTFSDQNPKGNNMLFGVREFAMGAISNGVQIHGGLRSFNSTFLVFSDYQKNSVRMAALQEIPTMFIYTHDSIAAGFDGPTHQPVEQLAGFRATPNLYNFRPADMKETIGAYVKAHKIKNSPSTLIFCRQDINQLEGTCWNRTKLGGYVILENKQKLDVIILATGSEVELAVESANKLIEKGFGVRVVSMPCIELFDEQPEAYKESIIPSDFENIVAIEAGASSMWYKYVGKKGLLFTVGKFGKSGDGGLLLKENGFEVNNIFQKIEKHINKK</sequence>
<dbReference type="InterPro" id="IPR005474">
    <property type="entry name" value="Transketolase_N"/>
</dbReference>
<evidence type="ECO:0000256" key="8">
    <source>
        <dbReference type="ARBA" id="ARBA00022679"/>
    </source>
</evidence>
<accession>A0A2K8NWX7</accession>
<dbReference type="FunFam" id="3.40.50.970:FF:000045">
    <property type="entry name" value="Transketolase"/>
    <property type="match status" value="1"/>
</dbReference>
<evidence type="ECO:0000256" key="3">
    <source>
        <dbReference type="ARBA" id="ARBA00001941"/>
    </source>
</evidence>
<dbReference type="Gene3D" id="3.40.50.970">
    <property type="match status" value="2"/>
</dbReference>